<keyword evidence="1" id="KW-0812">Transmembrane</keyword>
<feature type="transmembrane region" description="Helical" evidence="1">
    <location>
        <begin position="7"/>
        <end position="29"/>
    </location>
</feature>
<feature type="transmembrane region" description="Helical" evidence="1">
    <location>
        <begin position="35"/>
        <end position="56"/>
    </location>
</feature>
<evidence type="ECO:0000313" key="2">
    <source>
        <dbReference type="EMBL" id="QHT33348.1"/>
    </source>
</evidence>
<proteinExistence type="predicted"/>
<keyword evidence="1" id="KW-0472">Membrane</keyword>
<keyword evidence="1" id="KW-1133">Transmembrane helix</keyword>
<dbReference type="EMBL" id="MN738964">
    <property type="protein sequence ID" value="QHT33348.1"/>
    <property type="molecule type" value="Genomic_DNA"/>
</dbReference>
<accession>A0A6C0EWI5</accession>
<evidence type="ECO:0000256" key="1">
    <source>
        <dbReference type="SAM" id="Phobius"/>
    </source>
</evidence>
<dbReference type="AlphaFoldDB" id="A0A6C0EWI5"/>
<sequence>MNIFEDLAYFNISNFLFGVILIVILHFIWSSRTQMKFGAIGAIIFVAVYYFGFTYVENKFYNKIK</sequence>
<protein>
    <submittedName>
        <fullName evidence="2">Uncharacterized protein</fullName>
    </submittedName>
</protein>
<organism evidence="2">
    <name type="scientific">viral metagenome</name>
    <dbReference type="NCBI Taxonomy" id="1070528"/>
    <lineage>
        <taxon>unclassified sequences</taxon>
        <taxon>metagenomes</taxon>
        <taxon>organismal metagenomes</taxon>
    </lineage>
</organism>
<name>A0A6C0EWI5_9ZZZZ</name>
<reference evidence="2" key="1">
    <citation type="journal article" date="2020" name="Nature">
        <title>Giant virus diversity and host interactions through global metagenomics.</title>
        <authorList>
            <person name="Schulz F."/>
            <person name="Roux S."/>
            <person name="Paez-Espino D."/>
            <person name="Jungbluth S."/>
            <person name="Walsh D.A."/>
            <person name="Denef V.J."/>
            <person name="McMahon K.D."/>
            <person name="Konstantinidis K.T."/>
            <person name="Eloe-Fadrosh E.A."/>
            <person name="Kyrpides N.C."/>
            <person name="Woyke T."/>
        </authorList>
    </citation>
    <scope>NUCLEOTIDE SEQUENCE</scope>
    <source>
        <strain evidence="2">GVMAG-M-3300009161-34</strain>
    </source>
</reference>